<dbReference type="EMBL" id="MN739518">
    <property type="protein sequence ID" value="QHT10019.1"/>
    <property type="molecule type" value="Genomic_DNA"/>
</dbReference>
<feature type="transmembrane region" description="Helical" evidence="1">
    <location>
        <begin position="62"/>
        <end position="89"/>
    </location>
</feature>
<feature type="transmembrane region" description="Helical" evidence="1">
    <location>
        <begin position="21"/>
        <end position="42"/>
    </location>
</feature>
<evidence type="ECO:0000313" key="2">
    <source>
        <dbReference type="EMBL" id="QHT10019.1"/>
    </source>
</evidence>
<sequence length="112" mass="13286">MKRVEPSIHPIVTVNHHDYRIAFLFQAIFTSLVVTMALIMIDMMTYLWEYYHPHTKCWYMKYIIYSICYFLGTLFIIYVLLWVFGYGICLMPPMFSTSMPSSSLSLSMKKLT</sequence>
<dbReference type="AlphaFoldDB" id="A0A6C0D295"/>
<protein>
    <submittedName>
        <fullName evidence="2">Uncharacterized protein</fullName>
    </submittedName>
</protein>
<proteinExistence type="predicted"/>
<keyword evidence="1" id="KW-0472">Membrane</keyword>
<accession>A0A6C0D295</accession>
<evidence type="ECO:0000256" key="1">
    <source>
        <dbReference type="SAM" id="Phobius"/>
    </source>
</evidence>
<keyword evidence="1" id="KW-0812">Transmembrane</keyword>
<organism evidence="2">
    <name type="scientific">viral metagenome</name>
    <dbReference type="NCBI Taxonomy" id="1070528"/>
    <lineage>
        <taxon>unclassified sequences</taxon>
        <taxon>metagenomes</taxon>
        <taxon>organismal metagenomes</taxon>
    </lineage>
</organism>
<keyword evidence="1" id="KW-1133">Transmembrane helix</keyword>
<name>A0A6C0D295_9ZZZZ</name>
<reference evidence="2" key="1">
    <citation type="journal article" date="2020" name="Nature">
        <title>Giant virus diversity and host interactions through global metagenomics.</title>
        <authorList>
            <person name="Schulz F."/>
            <person name="Roux S."/>
            <person name="Paez-Espino D."/>
            <person name="Jungbluth S."/>
            <person name="Walsh D.A."/>
            <person name="Denef V.J."/>
            <person name="McMahon K.D."/>
            <person name="Konstantinidis K.T."/>
            <person name="Eloe-Fadrosh E.A."/>
            <person name="Kyrpides N.C."/>
            <person name="Woyke T."/>
        </authorList>
    </citation>
    <scope>NUCLEOTIDE SEQUENCE</scope>
    <source>
        <strain evidence="2">GVMAG-M-3300023174-104</strain>
    </source>
</reference>